<dbReference type="STRING" id="249408.BOO71_0010507"/>
<evidence type="ECO:0000313" key="2">
    <source>
        <dbReference type="Proteomes" id="UP000186607"/>
    </source>
</evidence>
<name>A0A1U7NVF1_9DEIO</name>
<dbReference type="RefSeq" id="WP_083653596.1">
    <property type="nucleotide sequence ID" value="NZ_MSTI01000123.1"/>
</dbReference>
<sequence>MSEDDRSDPSAPVPASSQQRRARLIRLGAIGLAGAVTVTLLNETVRRALPHAPRIEVIGERALAGSLDALGVDPPHGAALYRWTLLGDLVSNTVYFGLVGLGARQGAWERGGALGLAAGVGAMVLPRPLGLGGQPGSRFPMTPLLTVGWYLAGGLVAAALSRRWPADGSEDLLQ</sequence>
<protein>
    <submittedName>
        <fullName evidence="1">Uncharacterized protein</fullName>
    </submittedName>
</protein>
<dbReference type="Proteomes" id="UP000186607">
    <property type="component" value="Unassembled WGS sequence"/>
</dbReference>
<dbReference type="OrthoDB" id="5520584at2"/>
<accession>A0A1U7NVF1</accession>
<gene>
    <name evidence="1" type="ORF">BOO71_0010507</name>
</gene>
<dbReference type="AlphaFoldDB" id="A0A1U7NVF1"/>
<organism evidence="1 2">
    <name type="scientific">Deinococcus marmoris</name>
    <dbReference type="NCBI Taxonomy" id="249408"/>
    <lineage>
        <taxon>Bacteria</taxon>
        <taxon>Thermotogati</taxon>
        <taxon>Deinococcota</taxon>
        <taxon>Deinococci</taxon>
        <taxon>Deinococcales</taxon>
        <taxon>Deinococcaceae</taxon>
        <taxon>Deinococcus</taxon>
    </lineage>
</organism>
<evidence type="ECO:0000313" key="1">
    <source>
        <dbReference type="EMBL" id="OLV16880.1"/>
    </source>
</evidence>
<keyword evidence="2" id="KW-1185">Reference proteome</keyword>
<dbReference type="EMBL" id="MSTI01000123">
    <property type="protein sequence ID" value="OLV16880.1"/>
    <property type="molecule type" value="Genomic_DNA"/>
</dbReference>
<comment type="caution">
    <text evidence="1">The sequence shown here is derived from an EMBL/GenBank/DDBJ whole genome shotgun (WGS) entry which is preliminary data.</text>
</comment>
<proteinExistence type="predicted"/>
<reference evidence="1 2" key="1">
    <citation type="submission" date="2017-01" db="EMBL/GenBank/DDBJ databases">
        <title>Genome Analysis of Deinococcus marmoris KOPRI26562.</title>
        <authorList>
            <person name="Kim J.H."/>
            <person name="Oh H.-M."/>
        </authorList>
    </citation>
    <scope>NUCLEOTIDE SEQUENCE [LARGE SCALE GENOMIC DNA]</scope>
    <source>
        <strain evidence="1 2">KOPRI26562</strain>
    </source>
</reference>